<dbReference type="CDD" id="cd07377">
    <property type="entry name" value="WHTH_GntR"/>
    <property type="match status" value="1"/>
</dbReference>
<dbReference type="InterPro" id="IPR015424">
    <property type="entry name" value="PyrdxlP-dep_Trfase"/>
</dbReference>
<evidence type="ECO:0000256" key="2">
    <source>
        <dbReference type="ARBA" id="ARBA00022898"/>
    </source>
</evidence>
<evidence type="ECO:0000256" key="4">
    <source>
        <dbReference type="ARBA" id="ARBA00023125"/>
    </source>
</evidence>
<keyword evidence="5" id="KW-0804">Transcription</keyword>
<gene>
    <name evidence="7" type="ORF">RM445_23560</name>
</gene>
<name>A0ABU2NFK0_9PSEU</name>
<dbReference type="CDD" id="cd00609">
    <property type="entry name" value="AAT_like"/>
    <property type="match status" value="1"/>
</dbReference>
<sequence>MDLHVSLDGPGDLTGKVYGQIRTAIVDGRLSAGERLPSSRELADRLAVSRNTVGVAYDRLAAEGFVRAQVGAGTFVTDERPHPAVDRRPDSPLRPRAVWDRIGEPPAMADAAVEFDFRAGIPDATRFPYSTWRAMLAEELRPTAVGTGTHIDPAGLPALRAAIAQHIGVSRAVRAVPDEVFVTSGSQQAVDLVTRVLIEPGDTVAMEDPGYLPVRRAFVAHGAKVADVPVDAEGLVVEALPDHARLVYVTPSHQYPLGTAMSLRRRLALLRWAERTGAAVLEDDYDSEYRYGGRPLEPLHSLDHTGRVLYVGSFSKVLLPTLRLGFLVAPPPLRSALRKAKHVTDWHTEVPVQAVAARFLADGHLSRHVRRMRAVYATRHHLIRSRLARSFAGRLDAIPSVAGLHIAAYLPTGTDDMDVAVRAFAAGVVLQPLSRYRQAVSTSPGLILGYGAIPTERIEEGLRRLGRVLDDPPGR</sequence>
<keyword evidence="2" id="KW-0663">Pyridoxal phosphate</keyword>
<evidence type="ECO:0000256" key="1">
    <source>
        <dbReference type="ARBA" id="ARBA00005384"/>
    </source>
</evidence>
<dbReference type="PANTHER" id="PTHR46577:SF1">
    <property type="entry name" value="HTH-TYPE TRANSCRIPTIONAL REGULATORY PROTEIN GABR"/>
    <property type="match status" value="1"/>
</dbReference>
<dbReference type="SUPFAM" id="SSF53383">
    <property type="entry name" value="PLP-dependent transferases"/>
    <property type="match status" value="1"/>
</dbReference>
<dbReference type="Pfam" id="PF00392">
    <property type="entry name" value="GntR"/>
    <property type="match status" value="1"/>
</dbReference>
<dbReference type="EMBL" id="JAVREJ010000019">
    <property type="protein sequence ID" value="MDT0352510.1"/>
    <property type="molecule type" value="Genomic_DNA"/>
</dbReference>
<dbReference type="PANTHER" id="PTHR46577">
    <property type="entry name" value="HTH-TYPE TRANSCRIPTIONAL REGULATORY PROTEIN GABR"/>
    <property type="match status" value="1"/>
</dbReference>
<comment type="caution">
    <text evidence="7">The sequence shown here is derived from an EMBL/GenBank/DDBJ whole genome shotgun (WGS) entry which is preliminary data.</text>
</comment>
<proteinExistence type="inferred from homology"/>
<dbReference type="GO" id="GO:0008483">
    <property type="term" value="F:transaminase activity"/>
    <property type="evidence" value="ECO:0007669"/>
    <property type="project" value="UniProtKB-KW"/>
</dbReference>
<dbReference type="InterPro" id="IPR036390">
    <property type="entry name" value="WH_DNA-bd_sf"/>
</dbReference>
<keyword evidence="8" id="KW-1185">Reference proteome</keyword>
<dbReference type="InterPro" id="IPR036388">
    <property type="entry name" value="WH-like_DNA-bd_sf"/>
</dbReference>
<protein>
    <submittedName>
        <fullName evidence="7">PLP-dependent aminotransferase family protein</fullName>
    </submittedName>
</protein>
<dbReference type="InterPro" id="IPR015421">
    <property type="entry name" value="PyrdxlP-dep_Trfase_major"/>
</dbReference>
<comment type="similarity">
    <text evidence="1">In the C-terminal section; belongs to the class-I pyridoxal-phosphate-dependent aminotransferase family.</text>
</comment>
<accession>A0ABU2NFK0</accession>
<dbReference type="SUPFAM" id="SSF46785">
    <property type="entry name" value="Winged helix' DNA-binding domain"/>
    <property type="match status" value="1"/>
</dbReference>
<evidence type="ECO:0000313" key="7">
    <source>
        <dbReference type="EMBL" id="MDT0352510.1"/>
    </source>
</evidence>
<dbReference type="InterPro" id="IPR000524">
    <property type="entry name" value="Tscrpt_reg_HTH_GntR"/>
</dbReference>
<organism evidence="7 8">
    <name type="scientific">Pseudonocardia charpentierae</name>
    <dbReference type="NCBI Taxonomy" id="3075545"/>
    <lineage>
        <taxon>Bacteria</taxon>
        <taxon>Bacillati</taxon>
        <taxon>Actinomycetota</taxon>
        <taxon>Actinomycetes</taxon>
        <taxon>Pseudonocardiales</taxon>
        <taxon>Pseudonocardiaceae</taxon>
        <taxon>Pseudonocardia</taxon>
    </lineage>
</organism>
<keyword evidence="7" id="KW-0808">Transferase</keyword>
<dbReference type="Proteomes" id="UP001183202">
    <property type="component" value="Unassembled WGS sequence"/>
</dbReference>
<dbReference type="InterPro" id="IPR051446">
    <property type="entry name" value="HTH_trans_reg/aminotransferase"/>
</dbReference>
<dbReference type="PRINTS" id="PR00035">
    <property type="entry name" value="HTHGNTR"/>
</dbReference>
<keyword evidence="7" id="KW-0032">Aminotransferase</keyword>
<keyword evidence="3" id="KW-0805">Transcription regulation</keyword>
<evidence type="ECO:0000256" key="3">
    <source>
        <dbReference type="ARBA" id="ARBA00023015"/>
    </source>
</evidence>
<evidence type="ECO:0000313" key="8">
    <source>
        <dbReference type="Proteomes" id="UP001183202"/>
    </source>
</evidence>
<reference evidence="8" key="1">
    <citation type="submission" date="2023-07" db="EMBL/GenBank/DDBJ databases">
        <title>30 novel species of actinomycetes from the DSMZ collection.</title>
        <authorList>
            <person name="Nouioui I."/>
        </authorList>
    </citation>
    <scope>NUCLEOTIDE SEQUENCE [LARGE SCALE GENOMIC DNA]</scope>
    <source>
        <strain evidence="8">DSM 45834</strain>
    </source>
</reference>
<feature type="domain" description="HTH gntR-type" evidence="6">
    <location>
        <begin position="11"/>
        <end position="79"/>
    </location>
</feature>
<keyword evidence="4" id="KW-0238">DNA-binding</keyword>
<dbReference type="RefSeq" id="WP_311559018.1">
    <property type="nucleotide sequence ID" value="NZ_JAVREJ010000019.1"/>
</dbReference>
<dbReference type="Gene3D" id="1.10.10.10">
    <property type="entry name" value="Winged helix-like DNA-binding domain superfamily/Winged helix DNA-binding domain"/>
    <property type="match status" value="1"/>
</dbReference>
<evidence type="ECO:0000256" key="5">
    <source>
        <dbReference type="ARBA" id="ARBA00023163"/>
    </source>
</evidence>
<dbReference type="InterPro" id="IPR004839">
    <property type="entry name" value="Aminotransferase_I/II_large"/>
</dbReference>
<dbReference type="Pfam" id="PF00155">
    <property type="entry name" value="Aminotran_1_2"/>
    <property type="match status" value="1"/>
</dbReference>
<evidence type="ECO:0000259" key="6">
    <source>
        <dbReference type="PROSITE" id="PS50949"/>
    </source>
</evidence>
<dbReference type="SMART" id="SM00345">
    <property type="entry name" value="HTH_GNTR"/>
    <property type="match status" value="1"/>
</dbReference>
<dbReference type="PROSITE" id="PS50949">
    <property type="entry name" value="HTH_GNTR"/>
    <property type="match status" value="1"/>
</dbReference>
<dbReference type="Gene3D" id="3.40.640.10">
    <property type="entry name" value="Type I PLP-dependent aspartate aminotransferase-like (Major domain)"/>
    <property type="match status" value="1"/>
</dbReference>